<accession>A0A6L5GNY8</accession>
<keyword evidence="2" id="KW-0328">Glycosyltransferase</keyword>
<keyword evidence="3" id="KW-0808">Transferase</keyword>
<proteinExistence type="inferred from homology"/>
<sequence length="316" mass="37530">MEKKDFISVLMPTYNVENYVEEAVRSILNQTWTNFEIIVVDDCSTDETFKILQKLASEDDRIKLYRNKVNSKICKTLNRAWSYAKGNFVARMDGDDVSTPNRFQKLMDYLHTHKDCDLVGSGMITIDENGKELSRPLFLKSDKYIRYFNKFKSCITHIWIARREVYEKLNGYREIPYAEDYDFVLRCQRLGYKVANVDAYVYMVRIRNGNTGSTNGLAQYKAKDYVLSLYKIERKDNIDRFSKQEYENKISCTQRELIKFKKARSNLDIAIHNKRNKYIMIKHTLFAMFESGYIFRYIFDSLYVRFGIKLEQCINK</sequence>
<evidence type="ECO:0000259" key="4">
    <source>
        <dbReference type="Pfam" id="PF00535"/>
    </source>
</evidence>
<comment type="similarity">
    <text evidence="1">Belongs to the glycosyltransferase 2 family.</text>
</comment>
<reference evidence="5" key="1">
    <citation type="journal article" date="2020" name="Appl. Environ. Microbiol.">
        <title>Medium-Chain Fatty Acid Synthesis by 'Candidatus Weimeria bifida' gen. nov., sp. nov., and 'Candidatus Pseudoramibacter fermentans' sp. nov.</title>
        <authorList>
            <person name="Scarborough M.J."/>
            <person name="Myers K.S."/>
            <person name="Donohue T.J."/>
            <person name="Noguera D.R."/>
        </authorList>
    </citation>
    <scope>NUCLEOTIDE SEQUENCE</scope>
    <source>
        <strain evidence="5">EUB1.1</strain>
    </source>
</reference>
<name>A0A6L5GNY8_9FIRM</name>
<dbReference type="PANTHER" id="PTHR43685:SF5">
    <property type="entry name" value="GLYCOSYLTRANSFERASE EPSE-RELATED"/>
    <property type="match status" value="1"/>
</dbReference>
<dbReference type="Proteomes" id="UP000473648">
    <property type="component" value="Unassembled WGS sequence"/>
</dbReference>
<dbReference type="PANTHER" id="PTHR43685">
    <property type="entry name" value="GLYCOSYLTRANSFERASE"/>
    <property type="match status" value="1"/>
</dbReference>
<organism evidence="5 6">
    <name type="scientific">Candidatus Pseudoramibacter fermentans</name>
    <dbReference type="NCBI Taxonomy" id="2594427"/>
    <lineage>
        <taxon>Bacteria</taxon>
        <taxon>Bacillati</taxon>
        <taxon>Bacillota</taxon>
        <taxon>Clostridia</taxon>
        <taxon>Eubacteriales</taxon>
        <taxon>Eubacteriaceae</taxon>
        <taxon>Pseudoramibacter</taxon>
    </lineage>
</organism>
<evidence type="ECO:0000256" key="1">
    <source>
        <dbReference type="ARBA" id="ARBA00006739"/>
    </source>
</evidence>
<protein>
    <submittedName>
        <fullName evidence="5">Glycosyltransferase</fullName>
    </submittedName>
</protein>
<evidence type="ECO:0000256" key="3">
    <source>
        <dbReference type="ARBA" id="ARBA00022679"/>
    </source>
</evidence>
<dbReference type="AlphaFoldDB" id="A0A6L5GNY8"/>
<evidence type="ECO:0000256" key="2">
    <source>
        <dbReference type="ARBA" id="ARBA00022676"/>
    </source>
</evidence>
<dbReference type="Gene3D" id="3.90.550.10">
    <property type="entry name" value="Spore Coat Polysaccharide Biosynthesis Protein SpsA, Chain A"/>
    <property type="match status" value="1"/>
</dbReference>
<dbReference type="InterPro" id="IPR029044">
    <property type="entry name" value="Nucleotide-diphossugar_trans"/>
</dbReference>
<dbReference type="EMBL" id="VOGB01000003">
    <property type="protein sequence ID" value="MQM71999.1"/>
    <property type="molecule type" value="Genomic_DNA"/>
</dbReference>
<evidence type="ECO:0000313" key="5">
    <source>
        <dbReference type="EMBL" id="MQM71999.1"/>
    </source>
</evidence>
<dbReference type="InterPro" id="IPR050834">
    <property type="entry name" value="Glycosyltransf_2"/>
</dbReference>
<gene>
    <name evidence="5" type="ORF">FRC53_00890</name>
</gene>
<evidence type="ECO:0000313" key="6">
    <source>
        <dbReference type="Proteomes" id="UP000473648"/>
    </source>
</evidence>
<dbReference type="SUPFAM" id="SSF53448">
    <property type="entry name" value="Nucleotide-diphospho-sugar transferases"/>
    <property type="match status" value="1"/>
</dbReference>
<keyword evidence="6" id="KW-1185">Reference proteome</keyword>
<feature type="domain" description="Glycosyltransferase 2-like" evidence="4">
    <location>
        <begin position="8"/>
        <end position="169"/>
    </location>
</feature>
<comment type="caution">
    <text evidence="5">The sequence shown here is derived from an EMBL/GenBank/DDBJ whole genome shotgun (WGS) entry which is preliminary data.</text>
</comment>
<dbReference type="InterPro" id="IPR001173">
    <property type="entry name" value="Glyco_trans_2-like"/>
</dbReference>
<dbReference type="Pfam" id="PF00535">
    <property type="entry name" value="Glycos_transf_2"/>
    <property type="match status" value="1"/>
</dbReference>
<dbReference type="GO" id="GO:0016757">
    <property type="term" value="F:glycosyltransferase activity"/>
    <property type="evidence" value="ECO:0007669"/>
    <property type="project" value="UniProtKB-KW"/>
</dbReference>